<evidence type="ECO:0000313" key="3">
    <source>
        <dbReference type="Proteomes" id="UP001597541"/>
    </source>
</evidence>
<keyword evidence="1" id="KW-1133">Transmembrane helix</keyword>
<evidence type="ECO:0000256" key="1">
    <source>
        <dbReference type="SAM" id="Phobius"/>
    </source>
</evidence>
<keyword evidence="1" id="KW-0472">Membrane</keyword>
<dbReference type="EMBL" id="JBHUME010000019">
    <property type="protein sequence ID" value="MFD2615369.1"/>
    <property type="molecule type" value="Genomic_DNA"/>
</dbReference>
<reference evidence="3" key="1">
    <citation type="journal article" date="2019" name="Int. J. Syst. Evol. Microbiol.">
        <title>The Global Catalogue of Microorganisms (GCM) 10K type strain sequencing project: providing services to taxonomists for standard genome sequencing and annotation.</title>
        <authorList>
            <consortium name="The Broad Institute Genomics Platform"/>
            <consortium name="The Broad Institute Genome Sequencing Center for Infectious Disease"/>
            <person name="Wu L."/>
            <person name="Ma J."/>
        </authorList>
    </citation>
    <scope>NUCLEOTIDE SEQUENCE [LARGE SCALE GENOMIC DNA]</scope>
    <source>
        <strain evidence="3">KCTC 3950</strain>
    </source>
</reference>
<organism evidence="2 3">
    <name type="scientific">Paenibacillus gansuensis</name>
    <dbReference type="NCBI Taxonomy" id="306542"/>
    <lineage>
        <taxon>Bacteria</taxon>
        <taxon>Bacillati</taxon>
        <taxon>Bacillota</taxon>
        <taxon>Bacilli</taxon>
        <taxon>Bacillales</taxon>
        <taxon>Paenibacillaceae</taxon>
        <taxon>Paenibacillus</taxon>
    </lineage>
</organism>
<evidence type="ECO:0008006" key="4">
    <source>
        <dbReference type="Google" id="ProtNLM"/>
    </source>
</evidence>
<dbReference type="SUPFAM" id="SSF103473">
    <property type="entry name" value="MFS general substrate transporter"/>
    <property type="match status" value="1"/>
</dbReference>
<feature type="transmembrane region" description="Helical" evidence="1">
    <location>
        <begin position="63"/>
        <end position="85"/>
    </location>
</feature>
<dbReference type="Proteomes" id="UP001597541">
    <property type="component" value="Unassembled WGS sequence"/>
</dbReference>
<proteinExistence type="predicted"/>
<protein>
    <recommendedName>
        <fullName evidence="4">Major facilitator superfamily (MFS) profile domain-containing protein</fullName>
    </recommendedName>
</protein>
<keyword evidence="1" id="KW-0812">Transmembrane</keyword>
<sequence>MGIIFVAGMTLTPINIVLGGLLPVIVEPSKMGRVSAWIDPIMMFGQSATLGMIALLYPQIISLGLLYAAMAVLLYGVFLIYLFTLPEMMGREEQRYSQSIKESAEQEVHGTV</sequence>
<dbReference type="RefSeq" id="WP_377607190.1">
    <property type="nucleotide sequence ID" value="NZ_JBHUME010000019.1"/>
</dbReference>
<evidence type="ECO:0000313" key="2">
    <source>
        <dbReference type="EMBL" id="MFD2615369.1"/>
    </source>
</evidence>
<feature type="transmembrane region" description="Helical" evidence="1">
    <location>
        <begin position="6"/>
        <end position="25"/>
    </location>
</feature>
<keyword evidence="3" id="KW-1185">Reference proteome</keyword>
<accession>A0ABW5PJK7</accession>
<dbReference type="InterPro" id="IPR036259">
    <property type="entry name" value="MFS_trans_sf"/>
</dbReference>
<feature type="transmembrane region" description="Helical" evidence="1">
    <location>
        <begin position="37"/>
        <end position="57"/>
    </location>
</feature>
<name>A0ABW5PJK7_9BACL</name>
<gene>
    <name evidence="2" type="ORF">ACFSUF_23480</name>
</gene>
<comment type="caution">
    <text evidence="2">The sequence shown here is derived from an EMBL/GenBank/DDBJ whole genome shotgun (WGS) entry which is preliminary data.</text>
</comment>